<dbReference type="PROSITE" id="PS51635">
    <property type="entry name" value="PNPLA"/>
    <property type="match status" value="1"/>
</dbReference>
<organism evidence="7 8">
    <name type="scientific">Ottowia pentelensis</name>
    <dbReference type="NCBI Taxonomy" id="511108"/>
    <lineage>
        <taxon>Bacteria</taxon>
        <taxon>Pseudomonadati</taxon>
        <taxon>Pseudomonadota</taxon>
        <taxon>Betaproteobacteria</taxon>
        <taxon>Burkholderiales</taxon>
        <taxon>Comamonadaceae</taxon>
        <taxon>Ottowia</taxon>
    </lineage>
</organism>
<dbReference type="InterPro" id="IPR050301">
    <property type="entry name" value="NTE"/>
</dbReference>
<keyword evidence="8" id="KW-1185">Reference proteome</keyword>
<evidence type="ECO:0000313" key="8">
    <source>
        <dbReference type="Proteomes" id="UP001589834"/>
    </source>
</evidence>
<dbReference type="Pfam" id="PF01734">
    <property type="entry name" value="Patatin"/>
    <property type="match status" value="1"/>
</dbReference>
<feature type="short sequence motif" description="GXGXXG" evidence="4">
    <location>
        <begin position="12"/>
        <end position="17"/>
    </location>
</feature>
<evidence type="ECO:0000259" key="6">
    <source>
        <dbReference type="PROSITE" id="PS51635"/>
    </source>
</evidence>
<keyword evidence="2 4" id="KW-0442">Lipid degradation</keyword>
<dbReference type="RefSeq" id="WP_377482133.1">
    <property type="nucleotide sequence ID" value="NZ_JBHLTN010000016.1"/>
</dbReference>
<evidence type="ECO:0000256" key="2">
    <source>
        <dbReference type="ARBA" id="ARBA00022963"/>
    </source>
</evidence>
<feature type="active site" description="Proton acceptor" evidence="4">
    <location>
        <position position="197"/>
    </location>
</feature>
<comment type="caution">
    <text evidence="7">The sequence shown here is derived from an EMBL/GenBank/DDBJ whole genome shotgun (WGS) entry which is preliminary data.</text>
</comment>
<dbReference type="PANTHER" id="PTHR14226">
    <property type="entry name" value="NEUROPATHY TARGET ESTERASE/SWISS CHEESE D.MELANOGASTER"/>
    <property type="match status" value="1"/>
</dbReference>
<evidence type="ECO:0000256" key="4">
    <source>
        <dbReference type="PROSITE-ProRule" id="PRU01161"/>
    </source>
</evidence>
<evidence type="ECO:0000256" key="5">
    <source>
        <dbReference type="SAM" id="MobiDB-lite"/>
    </source>
</evidence>
<feature type="domain" description="PNPLA" evidence="6">
    <location>
        <begin position="8"/>
        <end position="210"/>
    </location>
</feature>
<dbReference type="InterPro" id="IPR002641">
    <property type="entry name" value="PNPLA_dom"/>
</dbReference>
<dbReference type="Proteomes" id="UP001589834">
    <property type="component" value="Unassembled WGS sequence"/>
</dbReference>
<dbReference type="InterPro" id="IPR021095">
    <property type="entry name" value="DUF3734"/>
</dbReference>
<accession>A0ABV6PRV7</accession>
<gene>
    <name evidence="7" type="ORF">ACFFGG_08420</name>
</gene>
<evidence type="ECO:0000256" key="1">
    <source>
        <dbReference type="ARBA" id="ARBA00022801"/>
    </source>
</evidence>
<evidence type="ECO:0000256" key="3">
    <source>
        <dbReference type="ARBA" id="ARBA00023098"/>
    </source>
</evidence>
<sequence length="381" mass="41659">MKAPLTALVLQGGGALGAYQGGAYEALALRAQALDWVAGISIGAVNAALIAGNPPGRRVERLRAFWERVSLALPLRPQAEWVAPVRGWWDNAMALWGAAVGVPGFFAPRPPLAWWPQPPASWYDTAPLRDTLLELVDFELLNQGPMRFSVGAVDVQSGNFTYFDNRRERIGPEHVMASGALPPGFGAVPIGEHFYWDGGLVSNTPLTYVMDQLPAGSRQPVTVFQIDLFRARGRVPETLADAAEREKDIRYSSRTRLVSDEVRARHQLHQRLRRLAALLPKAQRGSAEVQALLAGTLDAPITLVHVIHRRKDSETQTKDYEFSHLSMAEHWQAGGADMGAALQLLGRQGAPGPGEFRVLDPHPDAPMPRRAPAVNPKDKPS</sequence>
<dbReference type="InterPro" id="IPR016035">
    <property type="entry name" value="Acyl_Trfase/lysoPLipase"/>
</dbReference>
<dbReference type="PANTHER" id="PTHR14226:SF57">
    <property type="entry name" value="BLR7027 PROTEIN"/>
    <property type="match status" value="1"/>
</dbReference>
<protein>
    <submittedName>
        <fullName evidence="7">Patatin-like phospholipase family protein</fullName>
    </submittedName>
</protein>
<name>A0ABV6PRV7_9BURK</name>
<dbReference type="Gene3D" id="3.40.1090.10">
    <property type="entry name" value="Cytosolic phospholipase A2 catalytic domain"/>
    <property type="match status" value="2"/>
</dbReference>
<proteinExistence type="predicted"/>
<feature type="region of interest" description="Disordered" evidence="5">
    <location>
        <begin position="346"/>
        <end position="381"/>
    </location>
</feature>
<evidence type="ECO:0000313" key="7">
    <source>
        <dbReference type="EMBL" id="MFC0592578.1"/>
    </source>
</evidence>
<reference evidence="7 8" key="1">
    <citation type="submission" date="2024-09" db="EMBL/GenBank/DDBJ databases">
        <authorList>
            <person name="Sun Q."/>
            <person name="Mori K."/>
        </authorList>
    </citation>
    <scope>NUCLEOTIDE SEQUENCE [LARGE SCALE GENOMIC DNA]</scope>
    <source>
        <strain evidence="7 8">NCAIM B.02336</strain>
    </source>
</reference>
<feature type="short sequence motif" description="DGA/G" evidence="4">
    <location>
        <begin position="197"/>
        <end position="199"/>
    </location>
</feature>
<dbReference type="EMBL" id="JBHLTN010000016">
    <property type="protein sequence ID" value="MFC0592578.1"/>
    <property type="molecule type" value="Genomic_DNA"/>
</dbReference>
<keyword evidence="1 4" id="KW-0378">Hydrolase</keyword>
<dbReference type="Pfam" id="PF12536">
    <property type="entry name" value="DUF3734"/>
    <property type="match status" value="1"/>
</dbReference>
<dbReference type="SUPFAM" id="SSF52151">
    <property type="entry name" value="FabD/lysophospholipase-like"/>
    <property type="match status" value="1"/>
</dbReference>
<feature type="short sequence motif" description="GXSXG" evidence="4">
    <location>
        <begin position="39"/>
        <end position="43"/>
    </location>
</feature>
<dbReference type="CDD" id="cd07209">
    <property type="entry name" value="Pat_hypo_Ecoli_Z1214_like"/>
    <property type="match status" value="1"/>
</dbReference>
<feature type="active site" description="Nucleophile" evidence="4">
    <location>
        <position position="41"/>
    </location>
</feature>
<keyword evidence="3 4" id="KW-0443">Lipid metabolism</keyword>